<evidence type="ECO:0008006" key="3">
    <source>
        <dbReference type="Google" id="ProtNLM"/>
    </source>
</evidence>
<keyword evidence="1" id="KW-0732">Signal</keyword>
<dbReference type="AlphaFoldDB" id="A0A0G4HN88"/>
<gene>
    <name evidence="2" type="ORF">Cvel_7584</name>
</gene>
<proteinExistence type="predicted"/>
<name>A0A0G4HN88_9ALVE</name>
<accession>A0A0G4HN88</accession>
<dbReference type="VEuPathDB" id="CryptoDB:Cvel_7584"/>
<feature type="chain" id="PRO_5005191779" description="Endonuclease/exonuclease/phosphatase domain-containing protein" evidence="1">
    <location>
        <begin position="25"/>
        <end position="293"/>
    </location>
</feature>
<evidence type="ECO:0000313" key="2">
    <source>
        <dbReference type="EMBL" id="CEM45595.1"/>
    </source>
</evidence>
<evidence type="ECO:0000256" key="1">
    <source>
        <dbReference type="SAM" id="SignalP"/>
    </source>
</evidence>
<dbReference type="EMBL" id="CDMZ01003228">
    <property type="protein sequence ID" value="CEM45595.1"/>
    <property type="molecule type" value="Genomic_DNA"/>
</dbReference>
<dbReference type="PhylomeDB" id="A0A0G4HN88"/>
<dbReference type="InterPro" id="IPR036691">
    <property type="entry name" value="Endo/exonu/phosph_ase_sf"/>
</dbReference>
<protein>
    <recommendedName>
        <fullName evidence="3">Endonuclease/exonuclease/phosphatase domain-containing protein</fullName>
    </recommendedName>
</protein>
<organism evidence="2">
    <name type="scientific">Chromera velia CCMP2878</name>
    <dbReference type="NCBI Taxonomy" id="1169474"/>
    <lineage>
        <taxon>Eukaryota</taxon>
        <taxon>Sar</taxon>
        <taxon>Alveolata</taxon>
        <taxon>Colpodellida</taxon>
        <taxon>Chromeraceae</taxon>
        <taxon>Chromera</taxon>
    </lineage>
</organism>
<reference evidence="2" key="1">
    <citation type="submission" date="2014-11" db="EMBL/GenBank/DDBJ databases">
        <authorList>
            <person name="Otto D Thomas"/>
            <person name="Naeem Raeece"/>
        </authorList>
    </citation>
    <scope>NUCLEOTIDE SEQUENCE</scope>
</reference>
<dbReference type="Gene3D" id="3.60.10.10">
    <property type="entry name" value="Endonuclease/exonuclease/phosphatase"/>
    <property type="match status" value="1"/>
</dbReference>
<sequence>MASLRVLSCNAFLIPGWFVNSANASCRDQAARAGALGTLAEAFDVALLQEVWGSSNAQLEAGLLQSHTAVDKSWGSTVMDSVWQGLRRFGGLYCSYKAQRASLRACKRHTFSESVSKSGKGVQGLLLDVAADSERKNSEERAVRNPTEKQSDTLSLAIFNTHLDPRVQGHRIVPQAAELLEFMETCLREWDTEPSRTVVVLAGDLNSSRKQCVKLFPGGRDGDGECRDEPTYDPPKNPYAMWLDDRGDLDHFLVFGEIGGRRFADVQVSDFKVHSDVIVSDHYPITCTLKWGG</sequence>
<dbReference type="SUPFAM" id="SSF56219">
    <property type="entry name" value="DNase I-like"/>
    <property type="match status" value="1"/>
</dbReference>
<feature type="signal peptide" evidence="1">
    <location>
        <begin position="1"/>
        <end position="24"/>
    </location>
</feature>